<organism evidence="1 2">
    <name type="scientific">Homoserinibacter gongjuensis</name>
    <dbReference type="NCBI Taxonomy" id="1162968"/>
    <lineage>
        <taxon>Bacteria</taxon>
        <taxon>Bacillati</taxon>
        <taxon>Actinomycetota</taxon>
        <taxon>Actinomycetes</taxon>
        <taxon>Micrococcales</taxon>
        <taxon>Microbacteriaceae</taxon>
        <taxon>Homoserinibacter</taxon>
    </lineage>
</organism>
<evidence type="ECO:0000313" key="2">
    <source>
        <dbReference type="Proteomes" id="UP001157069"/>
    </source>
</evidence>
<accession>A0ABQ6JYK7</accession>
<proteinExistence type="predicted"/>
<dbReference type="Proteomes" id="UP001157069">
    <property type="component" value="Unassembled WGS sequence"/>
</dbReference>
<protein>
    <submittedName>
        <fullName evidence="1">Uncharacterized protein</fullName>
    </submittedName>
</protein>
<dbReference type="EMBL" id="BSVA01000001">
    <property type="protein sequence ID" value="GMA93074.1"/>
    <property type="molecule type" value="Genomic_DNA"/>
</dbReference>
<dbReference type="RefSeq" id="WP_284301794.1">
    <property type="nucleotide sequence ID" value="NZ_BSVA01000001.1"/>
</dbReference>
<evidence type="ECO:0000313" key="1">
    <source>
        <dbReference type="EMBL" id="GMA93074.1"/>
    </source>
</evidence>
<keyword evidence="2" id="KW-1185">Reference proteome</keyword>
<comment type="caution">
    <text evidence="1">The sequence shown here is derived from an EMBL/GenBank/DDBJ whole genome shotgun (WGS) entry which is preliminary data.</text>
</comment>
<gene>
    <name evidence="1" type="ORF">GCM10025869_36030</name>
</gene>
<reference evidence="2" key="1">
    <citation type="journal article" date="2019" name="Int. J. Syst. Evol. Microbiol.">
        <title>The Global Catalogue of Microorganisms (GCM) 10K type strain sequencing project: providing services to taxonomists for standard genome sequencing and annotation.</title>
        <authorList>
            <consortium name="The Broad Institute Genomics Platform"/>
            <consortium name="The Broad Institute Genome Sequencing Center for Infectious Disease"/>
            <person name="Wu L."/>
            <person name="Ma J."/>
        </authorList>
    </citation>
    <scope>NUCLEOTIDE SEQUENCE [LARGE SCALE GENOMIC DNA]</scope>
    <source>
        <strain evidence="2">NBRC 108755</strain>
    </source>
</reference>
<name>A0ABQ6JYK7_9MICO</name>
<sequence length="218" mass="23527">MIRKGWRDAAFRNLLGEIAGRLGLDDTKLGLEALDSDLPEAPNNSRALVRRYMSESDVLESVAERQLAAIADGLQDDLQSGERIRVAPIARTDALSTFRRKRGEDDSQGWSEFLLEPVVKSPSTPTPLSALGIASHQVQRAHHEGVSSYVVAPDAVLEVAPQREALVMRPTGLDSREGFDSLVRIDVVGPVPLDAIYALGGPRTATAAAPEEPERSGI</sequence>